<accession>A9M4M7</accession>
<protein>
    <submittedName>
        <fullName evidence="1">Uncharacterized protein</fullName>
    </submittedName>
</protein>
<gene>
    <name evidence="1" type="ORF">BMSA_0009</name>
</gene>
<proteinExistence type="predicted"/>
<evidence type="ECO:0000313" key="1">
    <source>
        <dbReference type="EMBL" id="ABX76998.1"/>
    </source>
</evidence>
<dbReference type="RefSeq" id="WP_012219811.1">
    <property type="nucleotide sequence ID" value="NC_010112.1"/>
</dbReference>
<sequence>MASTTLTVPVTRQLSQDLDKLATAWGYRAKGHGGKTGFVSELLERIVDNHQQGEPDFQLQTVLPQKSTPKK</sequence>
<dbReference type="AlphaFoldDB" id="A9M4M7"/>
<organism evidence="1">
    <name type="scientific">Vibrio sp. 23023</name>
    <dbReference type="NCBI Taxonomy" id="452803"/>
    <lineage>
        <taxon>Bacteria</taxon>
        <taxon>Pseudomonadati</taxon>
        <taxon>Pseudomonadota</taxon>
        <taxon>Gammaproteobacteria</taxon>
        <taxon>Vibrionales</taxon>
        <taxon>Vibrionaceae</taxon>
        <taxon>Vibrio</taxon>
    </lineage>
</organism>
<reference evidence="1" key="1">
    <citation type="journal article" date="2007" name="Appl. Environ. Microbiol.">
        <title>Sequence characterization and comparative analysis of three plasmids isolated from environmental Vibrio spp.</title>
        <authorList>
            <person name="Hazen T.H."/>
            <person name="Wu D."/>
            <person name="Eisen J.A."/>
            <person name="Sobecky P.A."/>
        </authorList>
    </citation>
    <scope>NUCLEOTIDE SEQUENCE [LARGE SCALE GENOMIC DNA]</scope>
    <source>
        <strain evidence="1">23023</strain>
        <plasmid evidence="1">p23023</plasmid>
    </source>
</reference>
<dbReference type="EMBL" id="CP000755">
    <property type="protein sequence ID" value="ABX76998.1"/>
    <property type="molecule type" value="Genomic_DNA"/>
</dbReference>
<name>A9M4M7_9VIBR</name>
<keyword evidence="1" id="KW-0614">Plasmid</keyword>
<geneLocation type="plasmid" evidence="1">
    <name>p23023</name>
</geneLocation>